<dbReference type="AlphaFoldDB" id="A0A828PCQ6"/>
<dbReference type="Gene3D" id="3.40.50.300">
    <property type="entry name" value="P-loop containing nucleotide triphosphate hydrolases"/>
    <property type="match status" value="1"/>
</dbReference>
<dbReference type="Proteomes" id="UP000555763">
    <property type="component" value="Unassembled WGS sequence"/>
</dbReference>
<feature type="non-terminal residue" evidence="2">
    <location>
        <position position="242"/>
    </location>
</feature>
<sequence>MVTICVDGENKTHKITDWTLWAGNDDGEVMLTCHFRSGKKYTRPLSVCQITPTVILRNVFLERKGNAVTSRAERVIIYGDKYAAVYYRESERPYIMKTTGLDFQQCSAFTEHAVFNYLCRVADERVFYARGNNKNIDENILRQIKKIVPHPDTALHAYCSGQSKKRDSPWGLIFPFGLNESQLMAVERAFSSQISVIEGPPGTGKTQTILNIVANILIQNKTVAILSNNNSAVSNVYEKMDK</sequence>
<dbReference type="SUPFAM" id="SSF52540">
    <property type="entry name" value="P-loop containing nucleoside triphosphate hydrolases"/>
    <property type="match status" value="1"/>
</dbReference>
<evidence type="ECO:0000259" key="1">
    <source>
        <dbReference type="Pfam" id="PF13086"/>
    </source>
</evidence>
<dbReference type="GO" id="GO:0004386">
    <property type="term" value="F:helicase activity"/>
    <property type="evidence" value="ECO:0007669"/>
    <property type="project" value="InterPro"/>
</dbReference>
<gene>
    <name evidence="2" type="ORF">A5U30_005603</name>
</gene>
<dbReference type="InterPro" id="IPR045055">
    <property type="entry name" value="DNA2/NAM7-like"/>
</dbReference>
<evidence type="ECO:0000313" key="3">
    <source>
        <dbReference type="Proteomes" id="UP000555763"/>
    </source>
</evidence>
<dbReference type="PANTHER" id="PTHR10887">
    <property type="entry name" value="DNA2/NAM7 HELICASE FAMILY"/>
    <property type="match status" value="1"/>
</dbReference>
<feature type="domain" description="DNA2/NAM7 helicase helicase" evidence="1">
    <location>
        <begin position="178"/>
        <end position="240"/>
    </location>
</feature>
<dbReference type="InterPro" id="IPR027417">
    <property type="entry name" value="P-loop_NTPase"/>
</dbReference>
<dbReference type="InterPro" id="IPR041677">
    <property type="entry name" value="DNA2/NAM7_AAA_11"/>
</dbReference>
<dbReference type="PANTHER" id="PTHR10887:SF495">
    <property type="entry name" value="HELICASE SENATAXIN ISOFORM X1-RELATED"/>
    <property type="match status" value="1"/>
</dbReference>
<dbReference type="EMBL" id="AATLZG010000157">
    <property type="protein sequence ID" value="EFM8157763.1"/>
    <property type="molecule type" value="Genomic_DNA"/>
</dbReference>
<protein>
    <submittedName>
        <fullName evidence="2">AAA family ATPase</fullName>
    </submittedName>
</protein>
<name>A0A828PCQ6_ECOLX</name>
<comment type="caution">
    <text evidence="2">The sequence shown here is derived from an EMBL/GenBank/DDBJ whole genome shotgun (WGS) entry which is preliminary data.</text>
</comment>
<dbReference type="Pfam" id="PF13086">
    <property type="entry name" value="AAA_11"/>
    <property type="match status" value="1"/>
</dbReference>
<organism evidence="2 3">
    <name type="scientific">Escherichia coli</name>
    <dbReference type="NCBI Taxonomy" id="562"/>
    <lineage>
        <taxon>Bacteria</taxon>
        <taxon>Pseudomonadati</taxon>
        <taxon>Pseudomonadota</taxon>
        <taxon>Gammaproteobacteria</taxon>
        <taxon>Enterobacterales</taxon>
        <taxon>Enterobacteriaceae</taxon>
        <taxon>Escherichia</taxon>
    </lineage>
</organism>
<proteinExistence type="predicted"/>
<evidence type="ECO:0000313" key="2">
    <source>
        <dbReference type="EMBL" id="EFM8157763.1"/>
    </source>
</evidence>
<reference evidence="2 3" key="1">
    <citation type="submission" date="2020-02" db="EMBL/GenBank/DDBJ databases">
        <authorList>
            <consortium name="PulseNet: The National Subtyping Network for Foodborne Disease Surveillance"/>
            <person name="Tarr C.L."/>
            <person name="Trees E."/>
            <person name="Katz L.S."/>
            <person name="Carleton-Romer H.A."/>
            <person name="Stroika S."/>
            <person name="Kucerova Z."/>
            <person name="Roache K.F."/>
            <person name="Sabol A.L."/>
            <person name="Besser J."/>
            <person name="Gerner-Smidt P."/>
        </authorList>
    </citation>
    <scope>NUCLEOTIDE SEQUENCE [LARGE SCALE GENOMIC DNA]</scope>
    <source>
        <strain evidence="2 3">PNUSAE002719</strain>
    </source>
</reference>
<accession>A0A828PCQ6</accession>